<name>A0A699RQS6_TANCI</name>
<dbReference type="InterPro" id="IPR020568">
    <property type="entry name" value="Ribosomal_Su5_D2-typ_SF"/>
</dbReference>
<organism evidence="3">
    <name type="scientific">Tanacetum cinerariifolium</name>
    <name type="common">Dalmatian daisy</name>
    <name type="synonym">Chrysanthemum cinerariifolium</name>
    <dbReference type="NCBI Taxonomy" id="118510"/>
    <lineage>
        <taxon>Eukaryota</taxon>
        <taxon>Viridiplantae</taxon>
        <taxon>Streptophyta</taxon>
        <taxon>Embryophyta</taxon>
        <taxon>Tracheophyta</taxon>
        <taxon>Spermatophyta</taxon>
        <taxon>Magnoliopsida</taxon>
        <taxon>eudicotyledons</taxon>
        <taxon>Gunneridae</taxon>
        <taxon>Pentapetalae</taxon>
        <taxon>asterids</taxon>
        <taxon>campanulids</taxon>
        <taxon>Asterales</taxon>
        <taxon>Asteraceae</taxon>
        <taxon>Asteroideae</taxon>
        <taxon>Anthemideae</taxon>
        <taxon>Anthemidinae</taxon>
        <taxon>Tanacetum</taxon>
    </lineage>
</organism>
<gene>
    <name evidence="3" type="ORF">Tci_859976</name>
</gene>
<feature type="domain" description="Lon proteolytic" evidence="2">
    <location>
        <begin position="1"/>
        <end position="70"/>
    </location>
</feature>
<comment type="caution">
    <text evidence="1">Lacks conserved residue(s) required for the propagation of feature annotation.</text>
</comment>
<dbReference type="PANTHER" id="PTHR43718">
    <property type="entry name" value="LON PROTEASE"/>
    <property type="match status" value="1"/>
</dbReference>
<reference evidence="3" key="1">
    <citation type="journal article" date="2019" name="Sci. Rep.">
        <title>Draft genome of Tanacetum cinerariifolium, the natural source of mosquito coil.</title>
        <authorList>
            <person name="Yamashiro T."/>
            <person name="Shiraishi A."/>
            <person name="Satake H."/>
            <person name="Nakayama K."/>
        </authorList>
    </citation>
    <scope>NUCLEOTIDE SEQUENCE</scope>
</reference>
<sequence>TGEITLRGRVLPVGGIKEKLLAARRAGVRDVILSPKNRKDVEEITADYLKGLTIHYAERVDDVLQVALLQEKVARPQALPVRDEAPAPAGARVAQAQIGGRTAFPFLSLPPSAQLAASGGMNASARSSDPTQLYGSPALLNAEMDHAAAISYMAYVGSIKQSTAAYVFNTEKRGRFGLGFTYLNYGDLMSFDPA</sequence>
<dbReference type="InterPro" id="IPR014721">
    <property type="entry name" value="Ribsml_uS5_D2-typ_fold_subgr"/>
</dbReference>
<dbReference type="GO" id="GO:0004252">
    <property type="term" value="F:serine-type endopeptidase activity"/>
    <property type="evidence" value="ECO:0007669"/>
    <property type="project" value="InterPro"/>
</dbReference>
<dbReference type="Pfam" id="PF05362">
    <property type="entry name" value="Lon_C"/>
    <property type="match status" value="1"/>
</dbReference>
<dbReference type="PROSITE" id="PS51786">
    <property type="entry name" value="LON_PROTEOLYTIC"/>
    <property type="match status" value="1"/>
</dbReference>
<evidence type="ECO:0000313" key="3">
    <source>
        <dbReference type="EMBL" id="GFC88006.1"/>
    </source>
</evidence>
<dbReference type="SUPFAM" id="SSF54211">
    <property type="entry name" value="Ribosomal protein S5 domain 2-like"/>
    <property type="match status" value="1"/>
</dbReference>
<dbReference type="Gene3D" id="3.30.230.10">
    <property type="match status" value="1"/>
</dbReference>
<dbReference type="InterPro" id="IPR027065">
    <property type="entry name" value="Lon_Prtase"/>
</dbReference>
<keyword evidence="3" id="KW-0378">Hydrolase</keyword>
<dbReference type="PANTHER" id="PTHR43718:SF2">
    <property type="entry name" value="LON PROTEASE HOMOLOG, MITOCHONDRIAL"/>
    <property type="match status" value="1"/>
</dbReference>
<dbReference type="GO" id="GO:0006515">
    <property type="term" value="P:protein quality control for misfolded or incompletely synthesized proteins"/>
    <property type="evidence" value="ECO:0007669"/>
    <property type="project" value="TreeGrafter"/>
</dbReference>
<dbReference type="GO" id="GO:0004176">
    <property type="term" value="F:ATP-dependent peptidase activity"/>
    <property type="evidence" value="ECO:0007669"/>
    <property type="project" value="InterPro"/>
</dbReference>
<feature type="non-terminal residue" evidence="3">
    <location>
        <position position="1"/>
    </location>
</feature>
<dbReference type="InterPro" id="IPR008269">
    <property type="entry name" value="Lon_proteolytic"/>
</dbReference>
<dbReference type="GO" id="GO:0005524">
    <property type="term" value="F:ATP binding"/>
    <property type="evidence" value="ECO:0007669"/>
    <property type="project" value="InterPro"/>
</dbReference>
<proteinExistence type="predicted"/>
<dbReference type="AlphaFoldDB" id="A0A699RQS6"/>
<accession>A0A699RQS6</accession>
<keyword evidence="3" id="KW-0645">Protease</keyword>
<dbReference type="EMBL" id="BKCJ011113350">
    <property type="protein sequence ID" value="GFC88006.1"/>
    <property type="molecule type" value="Genomic_DNA"/>
</dbReference>
<evidence type="ECO:0000259" key="2">
    <source>
        <dbReference type="PROSITE" id="PS51786"/>
    </source>
</evidence>
<feature type="non-terminal residue" evidence="3">
    <location>
        <position position="194"/>
    </location>
</feature>
<comment type="caution">
    <text evidence="3">The sequence shown here is derived from an EMBL/GenBank/DDBJ whole genome shotgun (WGS) entry which is preliminary data.</text>
</comment>
<protein>
    <submittedName>
        <fullName evidence="3">Lon protease homolog 2, peroxisomal-like</fullName>
    </submittedName>
</protein>
<evidence type="ECO:0000256" key="1">
    <source>
        <dbReference type="PROSITE-ProRule" id="PRU01122"/>
    </source>
</evidence>